<dbReference type="InterPro" id="IPR025503">
    <property type="entry name" value="DUF4391"/>
</dbReference>
<keyword evidence="1" id="KW-0175">Coiled coil</keyword>
<evidence type="ECO:0000313" key="3">
    <source>
        <dbReference type="Proteomes" id="UP001319883"/>
    </source>
</evidence>
<dbReference type="Proteomes" id="UP001319883">
    <property type="component" value="Unassembled WGS sequence"/>
</dbReference>
<proteinExistence type="predicted"/>
<feature type="coiled-coil region" evidence="1">
    <location>
        <begin position="177"/>
        <end position="207"/>
    </location>
</feature>
<comment type="caution">
    <text evidence="2">The sequence shown here is derived from an EMBL/GenBank/DDBJ whole genome shotgun (WGS) entry which is preliminary data.</text>
</comment>
<accession>A0ABS7WX84</accession>
<protein>
    <submittedName>
        <fullName evidence="2">DUF4391 domain-containing protein</fullName>
    </submittedName>
</protein>
<reference evidence="2 3" key="1">
    <citation type="submission" date="2021-05" db="EMBL/GenBank/DDBJ databases">
        <title>Petroleum and Energy Research Collection (APPE): ex situ preservation of microbial diversity associated with the oil industry and exploitation of its biotechnological potential.</title>
        <authorList>
            <person name="Paixao C.T.M."/>
            <person name="Gomes M.B."/>
            <person name="Oliveira V.M."/>
        </authorList>
    </citation>
    <scope>NUCLEOTIDE SEQUENCE [LARGE SCALE GENOMIC DNA]</scope>
    <source>
        <strain evidence="2 3">LIT2</strain>
    </source>
</reference>
<keyword evidence="3" id="KW-1185">Reference proteome</keyword>
<organism evidence="2 3">
    <name type="scientific">Modicisalibacter tunisiensis</name>
    <dbReference type="NCBI Taxonomy" id="390637"/>
    <lineage>
        <taxon>Bacteria</taxon>
        <taxon>Pseudomonadati</taxon>
        <taxon>Pseudomonadota</taxon>
        <taxon>Gammaproteobacteria</taxon>
        <taxon>Oceanospirillales</taxon>
        <taxon>Halomonadaceae</taxon>
        <taxon>Modicisalibacter</taxon>
    </lineage>
</organism>
<name>A0ABS7WX84_9GAMM</name>
<sequence length="227" mass="25936">MTVPLYQYPAKTMLGRVVAKQRILAHVRATATLRERLRDDVAQITWHAKLAHSTLNLPGTDDVPELQVFVITLKGDDLHRDVLRAIDRAIPFPILFELHGTRGIRVTAAYKRPSQADPSKWVLDDHYASSDWLPAETPRQPLPTAIDLKQLYQQLLRSLLPAPALQGEALPDQLERLRALEALKKDADKLEKRLRNTKQFNRKVEINAELRSIRQRLADYAIADYDT</sequence>
<gene>
    <name evidence="2" type="ORF">KGQ91_03625</name>
</gene>
<evidence type="ECO:0000256" key="1">
    <source>
        <dbReference type="SAM" id="Coils"/>
    </source>
</evidence>
<evidence type="ECO:0000313" key="2">
    <source>
        <dbReference type="EMBL" id="MBZ9566774.1"/>
    </source>
</evidence>
<dbReference type="RefSeq" id="WP_224420291.1">
    <property type="nucleotide sequence ID" value="NZ_JAGXFD010000001.1"/>
</dbReference>
<dbReference type="EMBL" id="JAGXFD010000001">
    <property type="protein sequence ID" value="MBZ9566774.1"/>
    <property type="molecule type" value="Genomic_DNA"/>
</dbReference>
<dbReference type="Pfam" id="PF14335">
    <property type="entry name" value="DUF4391"/>
    <property type="match status" value="1"/>
</dbReference>